<evidence type="ECO:0000313" key="1">
    <source>
        <dbReference type="Proteomes" id="UP000095281"/>
    </source>
</evidence>
<dbReference type="AlphaFoldDB" id="A0A1I8B3A9"/>
<organism evidence="1 2">
    <name type="scientific">Meloidogyne hapla</name>
    <name type="common">Root-knot nematode worm</name>
    <dbReference type="NCBI Taxonomy" id="6305"/>
    <lineage>
        <taxon>Eukaryota</taxon>
        <taxon>Metazoa</taxon>
        <taxon>Ecdysozoa</taxon>
        <taxon>Nematoda</taxon>
        <taxon>Chromadorea</taxon>
        <taxon>Rhabditida</taxon>
        <taxon>Tylenchina</taxon>
        <taxon>Tylenchomorpha</taxon>
        <taxon>Tylenchoidea</taxon>
        <taxon>Meloidogynidae</taxon>
        <taxon>Meloidogyninae</taxon>
        <taxon>Meloidogyne</taxon>
    </lineage>
</organism>
<protein>
    <submittedName>
        <fullName evidence="2">Agenet-like domain-containing protein</fullName>
    </submittedName>
</protein>
<keyword evidence="1" id="KW-1185">Reference proteome</keyword>
<dbReference type="WBParaSite" id="MhA1_Contig127.frz3.gene31">
    <property type="protein sequence ID" value="MhA1_Contig127.frz3.gene31"/>
    <property type="gene ID" value="MhA1_Contig127.frz3.gene31"/>
</dbReference>
<evidence type="ECO:0000313" key="2">
    <source>
        <dbReference type="WBParaSite" id="MhA1_Contig127.frz3.gene31"/>
    </source>
</evidence>
<dbReference type="Proteomes" id="UP000095281">
    <property type="component" value="Unplaced"/>
</dbReference>
<proteinExistence type="predicted"/>
<name>A0A1I8B3A9_MELHA</name>
<accession>A0A1I8B3A9</accession>
<reference evidence="2" key="1">
    <citation type="submission" date="2016-11" db="UniProtKB">
        <authorList>
            <consortium name="WormBaseParasite"/>
        </authorList>
    </citation>
    <scope>IDENTIFICATION</scope>
</reference>
<sequence length="204" mass="24091">MFDSYESDDYEYGTFEQGDFVQIYNSKEGIETWLEAHISNVFTKAYDVGFIRNGRKTLIYPDFIFKLDGTSSDDFKVGEDVKFLNKDENIYIKAKVLEVHDALLYNVKIIDYCEYQNKTFNRPPGKVRRHKNANTLETFDKGEEVEMLMNRDIGEKELWIKATVSGIVGAEYQMKWDQNLLDKKQRYYGRIYGNLRYPFALRKV</sequence>